<evidence type="ECO:0000259" key="14">
    <source>
        <dbReference type="PROSITE" id="PS50929"/>
    </source>
</evidence>
<dbReference type="FunFam" id="3.40.50.300:FF:000205">
    <property type="entry name" value="ABC transporter B family member 4"/>
    <property type="match status" value="2"/>
</dbReference>
<dbReference type="PANTHER" id="PTHR43394:SF11">
    <property type="entry name" value="ATP-BINDING CASSETTE TRANSPORTER"/>
    <property type="match status" value="1"/>
</dbReference>
<dbReference type="SUPFAM" id="SSF52540">
    <property type="entry name" value="P-loop containing nucleoside triphosphate hydrolases"/>
    <property type="match status" value="2"/>
</dbReference>
<feature type="domain" description="ABC transporter" evidence="13">
    <location>
        <begin position="997"/>
        <end position="1233"/>
    </location>
</feature>
<keyword evidence="16" id="KW-1185">Reference proteome</keyword>
<evidence type="ECO:0000256" key="11">
    <source>
        <dbReference type="SAM" id="MobiDB-lite"/>
    </source>
</evidence>
<dbReference type="PANTHER" id="PTHR43394">
    <property type="entry name" value="ATP-DEPENDENT PERMEASE MDL1, MITOCHONDRIAL"/>
    <property type="match status" value="1"/>
</dbReference>
<feature type="region of interest" description="Disordered" evidence="11">
    <location>
        <begin position="616"/>
        <end position="650"/>
    </location>
</feature>
<reference evidence="15" key="1">
    <citation type="journal article" date="2021" name="J. Hered.">
        <title>Genome Assembly of Salicaceae Populus deltoides (Eastern Cottonwood) I-69 Based on Nanopore Sequencing and Hi-C Technologies.</title>
        <authorList>
            <person name="Bai S."/>
            <person name="Wu H."/>
            <person name="Zhang J."/>
            <person name="Pan Z."/>
            <person name="Zhao W."/>
            <person name="Li Z."/>
            <person name="Tong C."/>
        </authorList>
    </citation>
    <scope>NUCLEOTIDE SEQUENCE</scope>
    <source>
        <tissue evidence="15">Leaf</tissue>
    </source>
</reference>
<feature type="transmembrane region" description="Helical" evidence="12">
    <location>
        <begin position="47"/>
        <end position="73"/>
    </location>
</feature>
<dbReference type="InterPro" id="IPR017871">
    <property type="entry name" value="ABC_transporter-like_CS"/>
</dbReference>
<keyword evidence="10" id="KW-0325">Glycoprotein</keyword>
<dbReference type="CDD" id="cd18578">
    <property type="entry name" value="ABC_6TM_Pgp_ABCB1_D2_like"/>
    <property type="match status" value="1"/>
</dbReference>
<keyword evidence="6" id="KW-0547">Nucleotide-binding</keyword>
<dbReference type="GO" id="GO:0005524">
    <property type="term" value="F:ATP binding"/>
    <property type="evidence" value="ECO:0007669"/>
    <property type="project" value="UniProtKB-KW"/>
</dbReference>
<dbReference type="InterPro" id="IPR036640">
    <property type="entry name" value="ABC1_TM_sf"/>
</dbReference>
<dbReference type="Pfam" id="PF00664">
    <property type="entry name" value="ABC_membrane"/>
    <property type="match status" value="2"/>
</dbReference>
<feature type="transmembrane region" description="Helical" evidence="12">
    <location>
        <begin position="822"/>
        <end position="842"/>
    </location>
</feature>
<dbReference type="GO" id="GO:0015421">
    <property type="term" value="F:ABC-type oligopeptide transporter activity"/>
    <property type="evidence" value="ECO:0007669"/>
    <property type="project" value="TreeGrafter"/>
</dbReference>
<dbReference type="Proteomes" id="UP000807159">
    <property type="component" value="Chromosome 2"/>
</dbReference>
<feature type="transmembrane region" description="Helical" evidence="12">
    <location>
        <begin position="901"/>
        <end position="923"/>
    </location>
</feature>
<organism evidence="15 16">
    <name type="scientific">Populus deltoides</name>
    <name type="common">Eastern poplar</name>
    <name type="synonym">Eastern cottonwood</name>
    <dbReference type="NCBI Taxonomy" id="3696"/>
    <lineage>
        <taxon>Eukaryota</taxon>
        <taxon>Viridiplantae</taxon>
        <taxon>Streptophyta</taxon>
        <taxon>Embryophyta</taxon>
        <taxon>Tracheophyta</taxon>
        <taxon>Spermatophyta</taxon>
        <taxon>Magnoliopsida</taxon>
        <taxon>eudicotyledons</taxon>
        <taxon>Gunneridae</taxon>
        <taxon>Pentapetalae</taxon>
        <taxon>rosids</taxon>
        <taxon>fabids</taxon>
        <taxon>Malpighiales</taxon>
        <taxon>Salicaceae</taxon>
        <taxon>Saliceae</taxon>
        <taxon>Populus</taxon>
    </lineage>
</organism>
<evidence type="ECO:0000256" key="10">
    <source>
        <dbReference type="ARBA" id="ARBA00023180"/>
    </source>
</evidence>
<feature type="transmembrane region" description="Helical" evidence="12">
    <location>
        <begin position="269"/>
        <end position="293"/>
    </location>
</feature>
<feature type="transmembrane region" description="Helical" evidence="12">
    <location>
        <begin position="674"/>
        <end position="697"/>
    </location>
</feature>
<dbReference type="GO" id="GO:0090374">
    <property type="term" value="P:oligopeptide export from mitochondrion"/>
    <property type="evidence" value="ECO:0007669"/>
    <property type="project" value="TreeGrafter"/>
</dbReference>
<dbReference type="GO" id="GO:0009741">
    <property type="term" value="P:response to brassinosteroid"/>
    <property type="evidence" value="ECO:0007669"/>
    <property type="project" value="UniProtKB-ARBA"/>
</dbReference>
<dbReference type="PROSITE" id="PS50893">
    <property type="entry name" value="ABC_TRANSPORTER_2"/>
    <property type="match status" value="2"/>
</dbReference>
<evidence type="ECO:0000256" key="12">
    <source>
        <dbReference type="SAM" id="Phobius"/>
    </source>
</evidence>
<dbReference type="AlphaFoldDB" id="A0A8T2ZCM8"/>
<dbReference type="PROSITE" id="PS00211">
    <property type="entry name" value="ABC_TRANSPORTER_1"/>
    <property type="match status" value="2"/>
</dbReference>
<dbReference type="GO" id="GO:0010329">
    <property type="term" value="F:auxin efflux transmembrane transporter activity"/>
    <property type="evidence" value="ECO:0007669"/>
    <property type="project" value="UniProtKB-ARBA"/>
</dbReference>
<dbReference type="GO" id="GO:0009958">
    <property type="term" value="P:positive gravitropism"/>
    <property type="evidence" value="ECO:0007669"/>
    <property type="project" value="UniProtKB-ARBA"/>
</dbReference>
<dbReference type="InterPro" id="IPR011527">
    <property type="entry name" value="ABC1_TM_dom"/>
</dbReference>
<dbReference type="GO" id="GO:0009640">
    <property type="term" value="P:photomorphogenesis"/>
    <property type="evidence" value="ECO:0007669"/>
    <property type="project" value="UniProtKB-ARBA"/>
</dbReference>
<feature type="transmembrane region" description="Helical" evidence="12">
    <location>
        <begin position="94"/>
        <end position="117"/>
    </location>
</feature>
<dbReference type="InterPro" id="IPR003593">
    <property type="entry name" value="AAA+_ATPase"/>
</dbReference>
<protein>
    <submittedName>
        <fullName evidence="15">Uncharacterized protein</fullName>
    </submittedName>
</protein>
<comment type="caution">
    <text evidence="15">The sequence shown here is derived from an EMBL/GenBank/DDBJ whole genome shotgun (WGS) entry which is preliminary data.</text>
</comment>
<dbReference type="Pfam" id="PF00005">
    <property type="entry name" value="ABC_tran"/>
    <property type="match status" value="2"/>
</dbReference>
<evidence type="ECO:0000259" key="13">
    <source>
        <dbReference type="PROSITE" id="PS50893"/>
    </source>
</evidence>
<evidence type="ECO:0000313" key="16">
    <source>
        <dbReference type="Proteomes" id="UP000807159"/>
    </source>
</evidence>
<feature type="domain" description="ABC transporter" evidence="13">
    <location>
        <begin position="370"/>
        <end position="605"/>
    </location>
</feature>
<dbReference type="InterPro" id="IPR027417">
    <property type="entry name" value="P-loop_NTPase"/>
</dbReference>
<keyword evidence="9 12" id="KW-0472">Membrane</keyword>
<comment type="similarity">
    <text evidence="2">Belongs to the ABC transporter superfamily. ABCB family. Multidrug resistance exporter (TC 3.A.1.201) subfamily.</text>
</comment>
<keyword evidence="4 12" id="KW-0812">Transmembrane</keyword>
<dbReference type="SMART" id="SM00382">
    <property type="entry name" value="AAA"/>
    <property type="match status" value="2"/>
</dbReference>
<dbReference type="CDD" id="cd03249">
    <property type="entry name" value="ABC_MTABC3_MDL1_MDL2"/>
    <property type="match status" value="2"/>
</dbReference>
<dbReference type="InterPro" id="IPR003439">
    <property type="entry name" value="ABC_transporter-like_ATP-bd"/>
</dbReference>
<keyword evidence="8 12" id="KW-1133">Transmembrane helix</keyword>
<dbReference type="GO" id="GO:0009733">
    <property type="term" value="P:response to auxin"/>
    <property type="evidence" value="ECO:0007669"/>
    <property type="project" value="UniProtKB-ARBA"/>
</dbReference>
<keyword evidence="3" id="KW-0813">Transport</keyword>
<dbReference type="GO" id="GO:0048443">
    <property type="term" value="P:stamen development"/>
    <property type="evidence" value="ECO:0007669"/>
    <property type="project" value="UniProtKB-ARBA"/>
</dbReference>
<dbReference type="GO" id="GO:0043481">
    <property type="term" value="P:anthocyanin accumulation in tissues in response to UV light"/>
    <property type="evidence" value="ECO:0007669"/>
    <property type="project" value="UniProtKB-ARBA"/>
</dbReference>
<dbReference type="GO" id="GO:0009637">
    <property type="term" value="P:response to blue light"/>
    <property type="evidence" value="ECO:0007669"/>
    <property type="project" value="UniProtKB-ARBA"/>
</dbReference>
<evidence type="ECO:0000256" key="9">
    <source>
        <dbReference type="ARBA" id="ARBA00023136"/>
    </source>
</evidence>
<proteinExistence type="inferred from homology"/>
<dbReference type="GO" id="GO:1900459">
    <property type="term" value="P:positive regulation of brassinosteroid mediated signaling pathway"/>
    <property type="evidence" value="ECO:0007669"/>
    <property type="project" value="UniProtKB-ARBA"/>
</dbReference>
<evidence type="ECO:0000256" key="7">
    <source>
        <dbReference type="ARBA" id="ARBA00022840"/>
    </source>
</evidence>
<dbReference type="GO" id="GO:0009926">
    <property type="term" value="P:auxin polar transport"/>
    <property type="evidence" value="ECO:0007669"/>
    <property type="project" value="UniProtKB-ARBA"/>
</dbReference>
<dbReference type="FunFam" id="1.20.1560.10:FF:000029">
    <property type="entry name" value="ABC transporter B family member 1"/>
    <property type="match status" value="1"/>
</dbReference>
<keyword evidence="5" id="KW-0677">Repeat</keyword>
<dbReference type="FunFam" id="1.20.1560.10:FF:000009">
    <property type="entry name" value="ABC transporter B family member 1"/>
    <property type="match status" value="1"/>
</dbReference>
<dbReference type="GO" id="GO:0005743">
    <property type="term" value="C:mitochondrial inner membrane"/>
    <property type="evidence" value="ECO:0007669"/>
    <property type="project" value="TreeGrafter"/>
</dbReference>
<feature type="transmembrane region" description="Helical" evidence="12">
    <location>
        <begin position="799"/>
        <end position="816"/>
    </location>
</feature>
<dbReference type="GO" id="GO:0016887">
    <property type="term" value="F:ATP hydrolysis activity"/>
    <property type="evidence" value="ECO:0007669"/>
    <property type="project" value="InterPro"/>
</dbReference>
<feature type="transmembrane region" description="Helical" evidence="12">
    <location>
        <begin position="717"/>
        <end position="740"/>
    </location>
</feature>
<feature type="transmembrane region" description="Helical" evidence="12">
    <location>
        <begin position="305"/>
        <end position="326"/>
    </location>
</feature>
<evidence type="ECO:0000256" key="3">
    <source>
        <dbReference type="ARBA" id="ARBA00022448"/>
    </source>
</evidence>
<dbReference type="GO" id="GO:0008361">
    <property type="term" value="P:regulation of cell size"/>
    <property type="evidence" value="ECO:0007669"/>
    <property type="project" value="UniProtKB-ARBA"/>
</dbReference>
<keyword evidence="7" id="KW-0067">ATP-binding</keyword>
<sequence length="1243" mass="135026">MEELELTSGQVLDQNSLPKMEQPSNSSKKPAVSIFGLFSAADKFDHFLMFLGLVGSCAHGAVFPLFFVLFGHLIDSLGHVRSDPHQMSSQVSKYSLDLVYLGLGVFVAGWIGVASWMQTGERQTARLRLKYLQSVLRKDMNFFDIEARDSNILFHISSDAILVQDAIGDKTGHAVRYLSQFFIGFVFGFKSVWQLTLLTLAVVPLMAVAGGAYTIIMSTLSEKGEAAYAEAGKVADEIRTVYSFVGEEKALEEYSKSLKKALKLGKKSGVAKGVGIGSTYGLLFCAWSMLLWYSSILVRRGDTNGAKAFTVIINVIFSGFALGQAAPNIAAISKGRAAAASIMSMIETDSSPSKNLVDGIIVMPKVSGQIEFCEVCFSYPSRSNMVFENLSFSISAGKTFAVVGPSGSGKSTVISMVQRFYEPTSGKILLDGHDLKTLELKWLREQMGLVSQEPALFATTIADNILFGKEDASMDQIYEAAKAANVHSFVLQLPDGYHTQVGEGGTQLSGGQKQRLAIARAVLRNPKILLLDEATSALDAESELTVQQALETIMANRTTIVVAHRLSTIRDVDTIIVLKNGQVVESGSHLELISKGGEYASMASLQVSEHVTDASSIHSGTAGKSSFQELTSSQNQEVTTRELKSNDENLSPANFSPTPSIWELVKLNAPEWPYAVLGSVGAMIAGMEAPLFALGITHMLTAFYSPDNSQMKKEVHLVALIFVGAAVVTVPIYILQHYFYTLMGERLITRVRLSIFSAILCNEIGWFDLDENSTGSLTSTLAADATLVRSTLADRLSTMVQNVSLTVTAFVIGFSLSWRVSAVIIACFPLLIGAAITEQLFLKGFGGDYRSYTRANAVAREAIANIRTVASFGAEERIAHQFASELNKPNKQVILQGHISGIGYGASQFFCFCAYALGIWYASVVISHNESDFNHVMKSFMVLVMTSYAIAETVALTPDIMKGSQALESVFSILHRKTAMDPDDPTSKVITDIKGDVELRHVSFKYPARPDTIIFEDLNLKVSAGKSLAVVGQSGSGKSTVIALILRFYDPISGTVLIDGYDVKTLNLKSLRRKIGLVQQEPALFSTTIYENIKYGNKNASEIEVMKAAKAANAHGFISRMHEGYHTHVGDRGLQLSGGQKQRIAIARAILKDPSILLLDEATSALDTASEKLVQEALDKLMEGRTTVLVAHRLSTVRDADSIAVIQHGRVVEIGSHNQLIGKPSGVYKQLVSLQQEKSFSYQ</sequence>
<feature type="transmembrane region" description="Helical" evidence="12">
    <location>
        <begin position="935"/>
        <end position="956"/>
    </location>
</feature>
<dbReference type="InterPro" id="IPR039421">
    <property type="entry name" value="Type_1_exporter"/>
</dbReference>
<feature type="compositionally biased region" description="Polar residues" evidence="11">
    <location>
        <begin position="616"/>
        <end position="638"/>
    </location>
</feature>
<evidence type="ECO:0000313" key="15">
    <source>
        <dbReference type="EMBL" id="KAH8515115.1"/>
    </source>
</evidence>
<evidence type="ECO:0000256" key="6">
    <source>
        <dbReference type="ARBA" id="ARBA00022741"/>
    </source>
</evidence>
<feature type="domain" description="ABC transmembrane type-1" evidence="14">
    <location>
        <begin position="676"/>
        <end position="962"/>
    </location>
</feature>
<evidence type="ECO:0000256" key="2">
    <source>
        <dbReference type="ARBA" id="ARBA00007577"/>
    </source>
</evidence>
<dbReference type="GO" id="GO:0005886">
    <property type="term" value="C:plasma membrane"/>
    <property type="evidence" value="ECO:0007669"/>
    <property type="project" value="UniProtKB-SubCell"/>
</dbReference>
<gene>
    <name evidence="15" type="ORF">H0E87_003825</name>
</gene>
<dbReference type="Gene3D" id="3.40.50.300">
    <property type="entry name" value="P-loop containing nucleotide triphosphate hydrolases"/>
    <property type="match status" value="2"/>
</dbReference>
<comment type="subcellular location">
    <subcellularLocation>
        <location evidence="1">Cell membrane</location>
        <topology evidence="1">Multi-pass membrane protein</topology>
    </subcellularLocation>
</comment>
<dbReference type="Gene3D" id="1.20.1560.10">
    <property type="entry name" value="ABC transporter type 1, transmembrane domain"/>
    <property type="match status" value="1"/>
</dbReference>
<accession>A0A8T2ZCM8</accession>
<name>A0A8T2ZCM8_POPDE</name>
<dbReference type="EMBL" id="JACEGQ020000002">
    <property type="protein sequence ID" value="KAH8515115.1"/>
    <property type="molecule type" value="Genomic_DNA"/>
</dbReference>
<evidence type="ECO:0000256" key="8">
    <source>
        <dbReference type="ARBA" id="ARBA00022989"/>
    </source>
</evidence>
<evidence type="ECO:0000256" key="1">
    <source>
        <dbReference type="ARBA" id="ARBA00004651"/>
    </source>
</evidence>
<evidence type="ECO:0000256" key="5">
    <source>
        <dbReference type="ARBA" id="ARBA00022737"/>
    </source>
</evidence>
<dbReference type="PROSITE" id="PS50929">
    <property type="entry name" value="ABC_TM1F"/>
    <property type="match status" value="2"/>
</dbReference>
<feature type="domain" description="ABC transmembrane type-1" evidence="14">
    <location>
        <begin position="50"/>
        <end position="334"/>
    </location>
</feature>
<dbReference type="CDD" id="cd18577">
    <property type="entry name" value="ABC_6TM_Pgp_ABCB1_D1_like"/>
    <property type="match status" value="1"/>
</dbReference>
<evidence type="ECO:0000256" key="4">
    <source>
        <dbReference type="ARBA" id="ARBA00022692"/>
    </source>
</evidence>
<feature type="transmembrane region" description="Helical" evidence="12">
    <location>
        <begin position="192"/>
        <end position="216"/>
    </location>
</feature>
<dbReference type="SUPFAM" id="SSF90123">
    <property type="entry name" value="ABC transporter transmembrane region"/>
    <property type="match status" value="2"/>
</dbReference>